<dbReference type="PANTHER" id="PTHR46129">
    <property type="entry name" value="SYNAPTOTAGMIN 14, ISOFORM D"/>
    <property type="match status" value="1"/>
</dbReference>
<dbReference type="AlphaFoldDB" id="E4X9N2"/>
<dbReference type="InParanoid" id="E4X9N2"/>
<feature type="compositionally biased region" description="Acidic residues" evidence="1">
    <location>
        <begin position="85"/>
        <end position="98"/>
    </location>
</feature>
<dbReference type="OrthoDB" id="5978493at2759"/>
<dbReference type="EMBL" id="FN653031">
    <property type="protein sequence ID" value="CBY08530.1"/>
    <property type="molecule type" value="Genomic_DNA"/>
</dbReference>
<dbReference type="SUPFAM" id="SSF49562">
    <property type="entry name" value="C2 domain (Calcium/lipid-binding domain, CaLB)"/>
    <property type="match status" value="2"/>
</dbReference>
<feature type="compositionally biased region" description="Basic and acidic residues" evidence="1">
    <location>
        <begin position="115"/>
        <end position="130"/>
    </location>
</feature>
<feature type="compositionally biased region" description="Low complexity" evidence="1">
    <location>
        <begin position="100"/>
        <end position="110"/>
    </location>
</feature>
<evidence type="ECO:0000313" key="4">
    <source>
        <dbReference type="Proteomes" id="UP000001307"/>
    </source>
</evidence>
<feature type="region of interest" description="Disordered" evidence="1">
    <location>
        <begin position="1"/>
        <end position="21"/>
    </location>
</feature>
<dbReference type="Proteomes" id="UP000001307">
    <property type="component" value="Unassembled WGS sequence"/>
</dbReference>
<dbReference type="InterPro" id="IPR043541">
    <property type="entry name" value="SYT14/14L/16"/>
</dbReference>
<organism evidence="3">
    <name type="scientific">Oikopleura dioica</name>
    <name type="common">Tunicate</name>
    <dbReference type="NCBI Taxonomy" id="34765"/>
    <lineage>
        <taxon>Eukaryota</taxon>
        <taxon>Metazoa</taxon>
        <taxon>Chordata</taxon>
        <taxon>Tunicata</taxon>
        <taxon>Appendicularia</taxon>
        <taxon>Copelata</taxon>
        <taxon>Oikopleuridae</taxon>
        <taxon>Oikopleura</taxon>
    </lineage>
</organism>
<dbReference type="InterPro" id="IPR035892">
    <property type="entry name" value="C2_domain_sf"/>
</dbReference>
<dbReference type="CDD" id="cd08408">
    <property type="entry name" value="C2B_Synaptotagmin-14_16"/>
    <property type="match status" value="1"/>
</dbReference>
<reference evidence="3" key="1">
    <citation type="journal article" date="2010" name="Science">
        <title>Plasticity of animal genome architecture unmasked by rapid evolution of a pelagic tunicate.</title>
        <authorList>
            <person name="Denoeud F."/>
            <person name="Henriet S."/>
            <person name="Mungpakdee S."/>
            <person name="Aury J.M."/>
            <person name="Da Silva C."/>
            <person name="Brinkmann H."/>
            <person name="Mikhaleva J."/>
            <person name="Olsen L.C."/>
            <person name="Jubin C."/>
            <person name="Canestro C."/>
            <person name="Bouquet J.M."/>
            <person name="Danks G."/>
            <person name="Poulain J."/>
            <person name="Campsteijn C."/>
            <person name="Adamski M."/>
            <person name="Cross I."/>
            <person name="Yadetie F."/>
            <person name="Muffato M."/>
            <person name="Louis A."/>
            <person name="Butcher S."/>
            <person name="Tsagkogeorga G."/>
            <person name="Konrad A."/>
            <person name="Singh S."/>
            <person name="Jensen M.F."/>
            <person name="Cong E.H."/>
            <person name="Eikeseth-Otteraa H."/>
            <person name="Noel B."/>
            <person name="Anthouard V."/>
            <person name="Porcel B.M."/>
            <person name="Kachouri-Lafond R."/>
            <person name="Nishino A."/>
            <person name="Ugolini M."/>
            <person name="Chourrout P."/>
            <person name="Nishida H."/>
            <person name="Aasland R."/>
            <person name="Huzurbazar S."/>
            <person name="Westhof E."/>
            <person name="Delsuc F."/>
            <person name="Lehrach H."/>
            <person name="Reinhardt R."/>
            <person name="Weissenbach J."/>
            <person name="Roy S.W."/>
            <person name="Artiguenave F."/>
            <person name="Postlethwait J.H."/>
            <person name="Manak J.R."/>
            <person name="Thompson E.M."/>
            <person name="Jaillon O."/>
            <person name="Du Pasquier L."/>
            <person name="Boudinot P."/>
            <person name="Liberles D.A."/>
            <person name="Volff J.N."/>
            <person name="Philippe H."/>
            <person name="Lenhard B."/>
            <person name="Roest Crollius H."/>
            <person name="Wincker P."/>
            <person name="Chourrout D."/>
        </authorList>
    </citation>
    <scope>NUCLEOTIDE SEQUENCE [LARGE SCALE GENOMIC DNA]</scope>
</reference>
<dbReference type="GO" id="GO:0005543">
    <property type="term" value="F:phospholipid binding"/>
    <property type="evidence" value="ECO:0007669"/>
    <property type="project" value="TreeGrafter"/>
</dbReference>
<accession>E4X9N2</accession>
<name>E4X9N2_OIKDI</name>
<proteinExistence type="predicted"/>
<evidence type="ECO:0000259" key="2">
    <source>
        <dbReference type="PROSITE" id="PS50004"/>
    </source>
</evidence>
<dbReference type="PANTHER" id="PTHR46129:SF2">
    <property type="entry name" value="SYNAPTOTAGMIN 14, ISOFORM D"/>
    <property type="match status" value="1"/>
</dbReference>
<feature type="compositionally biased region" description="Polar residues" evidence="1">
    <location>
        <begin position="169"/>
        <end position="179"/>
    </location>
</feature>
<feature type="compositionally biased region" description="Basic and acidic residues" evidence="1">
    <location>
        <begin position="49"/>
        <end position="71"/>
    </location>
</feature>
<dbReference type="InterPro" id="IPR000008">
    <property type="entry name" value="C2_dom"/>
</dbReference>
<feature type="domain" description="C2" evidence="2">
    <location>
        <begin position="361"/>
        <end position="498"/>
    </location>
</feature>
<dbReference type="Pfam" id="PF00168">
    <property type="entry name" value="C2"/>
    <property type="match status" value="2"/>
</dbReference>
<protein>
    <recommendedName>
        <fullName evidence="2">C2 domain-containing protein</fullName>
    </recommendedName>
</protein>
<sequence length="503" mass="56829">MKFPLLRRNSAAASTTSKEESRKFLEETFDIQHEEDVLEQGQTAQFEKRASSVCSEHECEYESDGDHEHLIAHIARNRKKLTEDKTEDEQEDASEDEQSLLKSTQLSQQKAENQGVRKEDSIQELERSQEDVPEANPDYQPAYDTLEKPWPWNISQNKLDGETADSESKNAPTSLMSKDQTNETAKKDIKEWSARAFSVQNLISHCGSIDIGLEYNPSIRRLTVTILECNDLPNQDRGVAPIIQVRIEIFPKKRKYKTKVQHVDSPKFNECFKVSRIPPEDVEQMGCRIRLYGIGKVRDRLIGEALLHFSDVNLLQQKQLTVTLEMEPRASVNRNVLGGEGTAAGNTTDSGSSLASFTHGGQAELLFGLSYSPLTGRLSVELLKGSHFRNLTSQKAPDTFVTLTLLDGNCKEVTRSKSTIRKAQPNPVYKESFFFQVALSQLSQMTLLISVFSRKGMAGRKKEMIGWISLGANSSAQDEADHWEEMRRSLNTQVCRWHTLIES</sequence>
<evidence type="ECO:0000256" key="1">
    <source>
        <dbReference type="SAM" id="MobiDB-lite"/>
    </source>
</evidence>
<dbReference type="PROSITE" id="PS50004">
    <property type="entry name" value="C2"/>
    <property type="match status" value="2"/>
</dbReference>
<dbReference type="Gene3D" id="2.60.40.150">
    <property type="entry name" value="C2 domain"/>
    <property type="match status" value="2"/>
</dbReference>
<dbReference type="SMART" id="SM00239">
    <property type="entry name" value="C2"/>
    <property type="match status" value="2"/>
</dbReference>
<feature type="domain" description="C2" evidence="2">
    <location>
        <begin position="205"/>
        <end position="322"/>
    </location>
</feature>
<feature type="region of interest" description="Disordered" evidence="1">
    <location>
        <begin position="49"/>
        <end position="182"/>
    </location>
</feature>
<gene>
    <name evidence="3" type="ORF">GSOID_T00005106001</name>
</gene>
<keyword evidence="4" id="KW-1185">Reference proteome</keyword>
<evidence type="ECO:0000313" key="3">
    <source>
        <dbReference type="EMBL" id="CBY08530.1"/>
    </source>
</evidence>